<organism evidence="1 2">
    <name type="scientific">Candidatus Roizmanbacteria bacterium GW2011_GWB1_40_7</name>
    <dbReference type="NCBI Taxonomy" id="1618482"/>
    <lineage>
        <taxon>Bacteria</taxon>
        <taxon>Candidatus Roizmaniibacteriota</taxon>
    </lineage>
</organism>
<protein>
    <submittedName>
        <fullName evidence="1">Uncharacterized protein</fullName>
    </submittedName>
</protein>
<gene>
    <name evidence="1" type="ORF">UU14_C0005G0084</name>
</gene>
<dbReference type="AlphaFoldDB" id="A0A0G0TCF6"/>
<proteinExistence type="predicted"/>
<dbReference type="Proteomes" id="UP000034664">
    <property type="component" value="Unassembled WGS sequence"/>
</dbReference>
<reference evidence="1 2" key="1">
    <citation type="journal article" date="2015" name="Nature">
        <title>rRNA introns, odd ribosomes, and small enigmatic genomes across a large radiation of phyla.</title>
        <authorList>
            <person name="Brown C.T."/>
            <person name="Hug L.A."/>
            <person name="Thomas B.C."/>
            <person name="Sharon I."/>
            <person name="Castelle C.J."/>
            <person name="Singh A."/>
            <person name="Wilkins M.J."/>
            <person name="Williams K.H."/>
            <person name="Banfield J.F."/>
        </authorList>
    </citation>
    <scope>NUCLEOTIDE SEQUENCE [LARGE SCALE GENOMIC DNA]</scope>
</reference>
<name>A0A0G0TCF6_9BACT</name>
<accession>A0A0G0TCF6</accession>
<evidence type="ECO:0000313" key="2">
    <source>
        <dbReference type="Proteomes" id="UP000034664"/>
    </source>
</evidence>
<evidence type="ECO:0000313" key="1">
    <source>
        <dbReference type="EMBL" id="KKR72516.1"/>
    </source>
</evidence>
<sequence length="108" mass="12356">MKNIRSIKLCNHSINGLIEISEQFKTPQSGAMIVYPNQYPLILTEYDIRLRPNDKLIGTILTNPSNGKCYIVGVSFETVYGDKEDLCKISETEISVYHRGKYQQVNEK</sequence>
<comment type="caution">
    <text evidence="1">The sequence shown here is derived from an EMBL/GenBank/DDBJ whole genome shotgun (WGS) entry which is preliminary data.</text>
</comment>
<dbReference type="EMBL" id="LBZM01000005">
    <property type="protein sequence ID" value="KKR72516.1"/>
    <property type="molecule type" value="Genomic_DNA"/>
</dbReference>